<dbReference type="RefSeq" id="WP_153760919.1">
    <property type="nucleotide sequence ID" value="NZ_CP045851.1"/>
</dbReference>
<dbReference type="InterPro" id="IPR007627">
    <property type="entry name" value="RNA_pol_sigma70_r2"/>
</dbReference>
<feature type="compositionally biased region" description="Pro residues" evidence="5">
    <location>
        <begin position="376"/>
        <end position="416"/>
    </location>
</feature>
<protein>
    <submittedName>
        <fullName evidence="8">Sigma-70 family RNA polymerase sigma factor</fullName>
    </submittedName>
</protein>
<dbReference type="InterPro" id="IPR014284">
    <property type="entry name" value="RNA_pol_sigma-70_dom"/>
</dbReference>
<dbReference type="InterPro" id="IPR013325">
    <property type="entry name" value="RNA_pol_sigma_r2"/>
</dbReference>
<dbReference type="PANTHER" id="PTHR43133">
    <property type="entry name" value="RNA POLYMERASE ECF-TYPE SIGMA FACTO"/>
    <property type="match status" value="1"/>
</dbReference>
<dbReference type="SUPFAM" id="SSF88659">
    <property type="entry name" value="Sigma3 and sigma4 domains of RNA polymerase sigma factors"/>
    <property type="match status" value="1"/>
</dbReference>
<evidence type="ECO:0000259" key="7">
    <source>
        <dbReference type="Pfam" id="PF04542"/>
    </source>
</evidence>
<accession>A0A5Q2RRP4</accession>
<keyword evidence="4" id="KW-0804">Transcription</keyword>
<evidence type="ECO:0000313" key="8">
    <source>
        <dbReference type="EMBL" id="QGG96817.1"/>
    </source>
</evidence>
<dbReference type="AlphaFoldDB" id="A0A5Q2RRP4"/>
<dbReference type="SUPFAM" id="SSF88946">
    <property type="entry name" value="Sigma2 domain of RNA polymerase sigma factors"/>
    <property type="match status" value="1"/>
</dbReference>
<dbReference type="Gene3D" id="1.10.1740.10">
    <property type="match status" value="1"/>
</dbReference>
<dbReference type="InterPro" id="IPR039425">
    <property type="entry name" value="RNA_pol_sigma-70-like"/>
</dbReference>
<dbReference type="InterPro" id="IPR013324">
    <property type="entry name" value="RNA_pol_sigma_r3/r4-like"/>
</dbReference>
<feature type="compositionally biased region" description="Low complexity" evidence="5">
    <location>
        <begin position="345"/>
        <end position="375"/>
    </location>
</feature>
<feature type="region of interest" description="Disordered" evidence="5">
    <location>
        <begin position="342"/>
        <end position="417"/>
    </location>
</feature>
<dbReference type="KEGG" id="atq:GH723_17885"/>
<evidence type="ECO:0000256" key="2">
    <source>
        <dbReference type="ARBA" id="ARBA00023015"/>
    </source>
</evidence>
<gene>
    <name evidence="8" type="ORF">GH723_17885</name>
</gene>
<dbReference type="Proteomes" id="UP000334019">
    <property type="component" value="Chromosome"/>
</dbReference>
<comment type="similarity">
    <text evidence="1">Belongs to the sigma-70 factor family. ECF subfamily.</text>
</comment>
<organism evidence="8 9">
    <name type="scientific">Actinomarinicola tropica</name>
    <dbReference type="NCBI Taxonomy" id="2789776"/>
    <lineage>
        <taxon>Bacteria</taxon>
        <taxon>Bacillati</taxon>
        <taxon>Actinomycetota</taxon>
        <taxon>Acidimicrobiia</taxon>
        <taxon>Acidimicrobiales</taxon>
        <taxon>Iamiaceae</taxon>
        <taxon>Actinomarinicola</taxon>
    </lineage>
</organism>
<dbReference type="InterPro" id="IPR036388">
    <property type="entry name" value="WH-like_DNA-bd_sf"/>
</dbReference>
<dbReference type="NCBIfam" id="TIGR02937">
    <property type="entry name" value="sigma70-ECF"/>
    <property type="match status" value="1"/>
</dbReference>
<dbReference type="GO" id="GO:0016987">
    <property type="term" value="F:sigma factor activity"/>
    <property type="evidence" value="ECO:0007669"/>
    <property type="project" value="UniProtKB-KW"/>
</dbReference>
<reference evidence="8 9" key="1">
    <citation type="submission" date="2019-11" db="EMBL/GenBank/DDBJ databases">
        <authorList>
            <person name="He Y."/>
        </authorList>
    </citation>
    <scope>NUCLEOTIDE SEQUENCE [LARGE SCALE GENOMIC DNA]</scope>
    <source>
        <strain evidence="8 9">SCSIO 58843</strain>
    </source>
</reference>
<keyword evidence="6" id="KW-1133">Transmembrane helix</keyword>
<evidence type="ECO:0000313" key="9">
    <source>
        <dbReference type="Proteomes" id="UP000334019"/>
    </source>
</evidence>
<dbReference type="Gene3D" id="1.10.10.10">
    <property type="entry name" value="Winged helix-like DNA-binding domain superfamily/Winged helix DNA-binding domain"/>
    <property type="match status" value="1"/>
</dbReference>
<feature type="domain" description="RNA polymerase sigma-70 region 2" evidence="7">
    <location>
        <begin position="26"/>
        <end position="93"/>
    </location>
</feature>
<proteinExistence type="inferred from homology"/>
<keyword evidence="3" id="KW-0731">Sigma factor</keyword>
<dbReference type="Pfam" id="PF04542">
    <property type="entry name" value="Sigma70_r2"/>
    <property type="match status" value="1"/>
</dbReference>
<dbReference type="EMBL" id="CP045851">
    <property type="protein sequence ID" value="QGG96817.1"/>
    <property type="molecule type" value="Genomic_DNA"/>
</dbReference>
<keyword evidence="9" id="KW-1185">Reference proteome</keyword>
<keyword evidence="6" id="KW-0472">Membrane</keyword>
<name>A0A5Q2RRP4_9ACTN</name>
<evidence type="ECO:0000256" key="1">
    <source>
        <dbReference type="ARBA" id="ARBA00010641"/>
    </source>
</evidence>
<keyword evidence="6" id="KW-0812">Transmembrane</keyword>
<keyword evidence="2" id="KW-0805">Transcription regulation</keyword>
<evidence type="ECO:0000256" key="6">
    <source>
        <dbReference type="SAM" id="Phobius"/>
    </source>
</evidence>
<evidence type="ECO:0000256" key="5">
    <source>
        <dbReference type="SAM" id="MobiDB-lite"/>
    </source>
</evidence>
<evidence type="ECO:0000256" key="4">
    <source>
        <dbReference type="ARBA" id="ARBA00023163"/>
    </source>
</evidence>
<dbReference type="PANTHER" id="PTHR43133:SF51">
    <property type="entry name" value="RNA POLYMERASE SIGMA FACTOR"/>
    <property type="match status" value="1"/>
</dbReference>
<feature type="region of interest" description="Disordered" evidence="5">
    <location>
        <begin position="269"/>
        <end position="298"/>
    </location>
</feature>
<dbReference type="GO" id="GO:0006352">
    <property type="term" value="P:DNA-templated transcription initiation"/>
    <property type="evidence" value="ECO:0007669"/>
    <property type="project" value="InterPro"/>
</dbReference>
<feature type="transmembrane region" description="Helical" evidence="6">
    <location>
        <begin position="304"/>
        <end position="322"/>
    </location>
</feature>
<evidence type="ECO:0000256" key="3">
    <source>
        <dbReference type="ARBA" id="ARBA00023082"/>
    </source>
</evidence>
<sequence length="497" mass="51005">MATRGLDDVHLVLAARDGDPDAFGVLFDRWFDRVFDVSHRILHDRELAAEVSQDVFLVAWQQLARLERPESFGGWLLRTSRNRSLNRLERERRSVALGDEETVAVIDRSGGDADASVAAARAEDIDLVWAASAALGERDASVLDLHLRHDLGPAEIAEALGVTTNNAHQVLFRLKARLGAAIRAWVLWSGGAPACPELRGVLAAQGIDTFGPAAAKAIDRHAGACVDCEERQDLRLSPTAMFAAVPLAVAGPLLKADVAAALAGSGVPMDGSASAGSGDDGAPDADAEPPTDGGRPPHQARTRVLMAIIAAVVVVGALVAIADAVGDGTDQVALDGEQALATTVPSSSTTTDEAPTTEATTSTTAAPPTTASTIAPPSPQPTEPAPPSVPPSAPEAPPAPPPGTTDPTEPAPPPPTIIRFSGRVVPDSTCAGETVDLIWATDGADTASLSGAGLTAGPRPVSGRESACVPAGAIGPYRYRLTLDGPGGQTVQDLLVG</sequence>